<dbReference type="Pfam" id="PF07727">
    <property type="entry name" value="RVT_2"/>
    <property type="match status" value="1"/>
</dbReference>
<feature type="domain" description="Reverse transcriptase Ty1/copia-type" evidence="3">
    <location>
        <begin position="1704"/>
        <end position="1850"/>
    </location>
</feature>
<protein>
    <submittedName>
        <fullName evidence="4">Retrovirus-related pol polyprotein from transposon TNT 1-94</fullName>
    </submittedName>
</protein>
<feature type="region of interest" description="Disordered" evidence="2">
    <location>
        <begin position="1289"/>
        <end position="1338"/>
    </location>
</feature>
<accession>A0ABQ5G7A6</accession>
<dbReference type="PANTHER" id="PTHR11439">
    <property type="entry name" value="GAG-POL-RELATED RETROTRANSPOSON"/>
    <property type="match status" value="1"/>
</dbReference>
<feature type="region of interest" description="Disordered" evidence="2">
    <location>
        <begin position="912"/>
        <end position="937"/>
    </location>
</feature>
<reference evidence="4" key="2">
    <citation type="submission" date="2022-01" db="EMBL/GenBank/DDBJ databases">
        <authorList>
            <person name="Yamashiro T."/>
            <person name="Shiraishi A."/>
            <person name="Satake H."/>
            <person name="Nakayama K."/>
        </authorList>
    </citation>
    <scope>NUCLEOTIDE SEQUENCE</scope>
</reference>
<dbReference type="CDD" id="cd09272">
    <property type="entry name" value="RNase_HI_RT_Ty1"/>
    <property type="match status" value="1"/>
</dbReference>
<dbReference type="Gene3D" id="4.10.60.10">
    <property type="entry name" value="Zinc finger, CCHC-type"/>
    <property type="match status" value="1"/>
</dbReference>
<sequence>MGYNFKGQLNEGPFQMGTTRVIVAEGKKEIWDNVKMLLEGSELTKEDRESQLYDDFEHFRQNKGETIHDYYVRFAKLINDMRNIKMTMSKIQLNSKFVNNMLPEWGRFVTAVKLNKGLKDSNFDQLYAYLKQHEAHANENKMMLERLTQQTVDPLALMSNVSPQHYHSQSSTNPPTTYHQPHSADTSQSDLGLSPTDNLIENLTNTLALLTQGQGNNARGAGAVGYGRAQNRVGNANPGQARQVKCYNYNGVGHIARNCTQPKRPQNSEYFKDKMLLMQAQENGVVLDEEQLLFLAGGQDNAIDEDVDEQPVQDLALNVDNVFQADDCDAYDSDVDEAPTAQTMFMANLSSADPVCNEAGPSYDSDVLSEVHDHDHYQDAVCDHHEEHEMHDDVQPNHVVDSHADYTSDSNMTPYDQYVKDNYNDVHKSDVLSVSHTPRNTVANNLLNAELATYKEQVELYERRARFELTEREQKIDEQLRIVICDRNIKEENLKKELHSVKLQLASTIQHNKLMVDEVTSLKKDFNQKENKYLEEFLDLKALKDKVEDKLFKQGQSIQTVHMMCKPRSYYDEVNKVAIGYKNPLCLHRARQAQPALYSGHVIVTPNHAPAVVRDGEETLELTEISRKKMHDKMKANECVDNKKTCKKRITPTGITEGERGFEQTKTCYLTEVIPFFKTLQEHFEGIQKALTKEVKEMSDAFDELEAELDQSIVDRKHDEIERKNLLIEHDNIIADGLSKEVFYVASNSELNVSRFTEMQKAHNVVKARCLELKAELSNLRDNIHKDNYNELLNRFSNLEVLSYNDLKINGCFERAFATLFEQDVQTFTGIMLLNLDQLEKQLDKDEFQGDRSMAAFCVINKQFQMFIDTQSTWDYDSQMTEKYFAEYTRIEVKQFRETLLLHMGNVKKSLAERTRHKRQYDRRMNERQMQSRESKVVSSKALDASLVVTECSGTKSYKHDTSSSSRTYITHVADADIRPVKDKEPMAEVQLTAAQNVLANEQQHTDQSKPSYDTYLLEKVDSNTTPDSTNMCHRGGESDQDAEQYQAKSPLLKAELVKSKEMIEKETYNELSRSVKDASNEAKVKHEIHVLETINIELESSVAKLLAENEKLNKENEHLKQTYKELYDSIKKTRIQTKDHNDSLIAQVNSKTVENADLKAQIQEKVFANVALKNELRKLKGNSVDTKFAKPSILGKPVLQPPRNQSVVRQPNAFKSERPNFSKPRFASQVDVNNVLSKPVTPHYLPKVREYVLAKPHHVIAPGSFRNSQEEPYGSNDMAHNHYLEEARKKTQERNRNSKPSVMHTTSLQNTTNGSKPNPRSNNQISRSLPVSKSSCGMSNGVSLVDHSRNSSSFSDSKHFVCSTCHKCVFNANHDNCITKFLKEVNSRAKVQSPKTRNNTKPVEPKSHTQKPSRQIAIGQRFSPKKSSAVHEKPNTPRSCLRWKPTGRIFKIAGLRWIPTGKMFTDYTTKVDSEPPNGSNDDITNLYECDQTLNVGAGTANLSAGPNPNLLTPGPISSGLVPNSPLAIPYVPPTNKDLELLFQPMFDEYFETLTGDHQMPYVPAVPPLVILTGPLVSISFDHDAPSGINPFAETEHEPSVNVFAPDPNSEASSSGILTITTPNQSTQSHEHLRKWTDSHPLDNIIGNPSRPVSTRKQLATDALWCFYNSVLSKVEPKTFKSVVTEDCWFQAMQDEIYEFDRLDVWELVPPPDCAMIIALKWIYKVKLDEYGDVLKNKARLVAKGYRQEEGLDFEESFAPVARLEAIRIFLANAASKNMTVYQMDVKTAFLNGELKEEVYVSQPEGFVDPDRPHHVYRLKKALYGLKQAPRAYAQFLGDKLVSWSSKKQTSTSISSTEAEYIAMSSCCAQILWMQFQLSDYGFAYNRIPLYCDNKSAIALCCNNVQHSRSKHIDIRHHFIREQVEKGVVELYFVRTEYQLADIFTKALPRERFEFILPRLGMKCMKPETLKSLQDDQDE</sequence>
<reference evidence="4" key="1">
    <citation type="journal article" date="2022" name="Int. J. Mol. Sci.">
        <title>Draft Genome of Tanacetum Coccineum: Genomic Comparison of Closely Related Tanacetum-Family Plants.</title>
        <authorList>
            <person name="Yamashiro T."/>
            <person name="Shiraishi A."/>
            <person name="Nakayama K."/>
            <person name="Satake H."/>
        </authorList>
    </citation>
    <scope>NUCLEOTIDE SEQUENCE</scope>
</reference>
<name>A0ABQ5G7A6_9ASTR</name>
<keyword evidence="1" id="KW-0175">Coiled coil</keyword>
<evidence type="ECO:0000256" key="1">
    <source>
        <dbReference type="SAM" id="Coils"/>
    </source>
</evidence>
<evidence type="ECO:0000313" key="5">
    <source>
        <dbReference type="Proteomes" id="UP001151760"/>
    </source>
</evidence>
<feature type="compositionally biased region" description="Polar residues" evidence="2">
    <location>
        <begin position="1390"/>
        <end position="1402"/>
    </location>
</feature>
<dbReference type="EMBL" id="BQNB010018175">
    <property type="protein sequence ID" value="GJT71536.1"/>
    <property type="molecule type" value="Genomic_DNA"/>
</dbReference>
<keyword evidence="5" id="KW-1185">Reference proteome</keyword>
<dbReference type="Pfam" id="PF14223">
    <property type="entry name" value="Retrotran_gag_2"/>
    <property type="match status" value="1"/>
</dbReference>
<dbReference type="Proteomes" id="UP001151760">
    <property type="component" value="Unassembled WGS sequence"/>
</dbReference>
<dbReference type="InterPro" id="IPR043502">
    <property type="entry name" value="DNA/RNA_pol_sf"/>
</dbReference>
<feature type="coiled-coil region" evidence="1">
    <location>
        <begin position="1096"/>
        <end position="1130"/>
    </location>
</feature>
<evidence type="ECO:0000313" key="4">
    <source>
        <dbReference type="EMBL" id="GJT71536.1"/>
    </source>
</evidence>
<evidence type="ECO:0000256" key="2">
    <source>
        <dbReference type="SAM" id="MobiDB-lite"/>
    </source>
</evidence>
<dbReference type="PANTHER" id="PTHR11439:SF495">
    <property type="entry name" value="REVERSE TRANSCRIPTASE, RNA-DEPENDENT DNA POLYMERASE-RELATED"/>
    <property type="match status" value="1"/>
</dbReference>
<dbReference type="SUPFAM" id="SSF57756">
    <property type="entry name" value="Retrovirus zinc finger-like domains"/>
    <property type="match status" value="1"/>
</dbReference>
<feature type="region of interest" description="Disordered" evidence="2">
    <location>
        <begin position="1389"/>
        <end position="1415"/>
    </location>
</feature>
<feature type="region of interest" description="Disordered" evidence="2">
    <location>
        <begin position="1024"/>
        <end position="1046"/>
    </location>
</feature>
<comment type="caution">
    <text evidence="4">The sequence shown here is derived from an EMBL/GenBank/DDBJ whole genome shotgun (WGS) entry which is preliminary data.</text>
</comment>
<feature type="coiled-coil region" evidence="1">
    <location>
        <begin position="688"/>
        <end position="715"/>
    </location>
</feature>
<organism evidence="4 5">
    <name type="scientific">Tanacetum coccineum</name>
    <dbReference type="NCBI Taxonomy" id="301880"/>
    <lineage>
        <taxon>Eukaryota</taxon>
        <taxon>Viridiplantae</taxon>
        <taxon>Streptophyta</taxon>
        <taxon>Embryophyta</taxon>
        <taxon>Tracheophyta</taxon>
        <taxon>Spermatophyta</taxon>
        <taxon>Magnoliopsida</taxon>
        <taxon>eudicotyledons</taxon>
        <taxon>Gunneridae</taxon>
        <taxon>Pentapetalae</taxon>
        <taxon>asterids</taxon>
        <taxon>campanulids</taxon>
        <taxon>Asterales</taxon>
        <taxon>Asteraceae</taxon>
        <taxon>Asteroideae</taxon>
        <taxon>Anthemideae</taxon>
        <taxon>Anthemidinae</taxon>
        <taxon>Tanacetum</taxon>
    </lineage>
</organism>
<feature type="region of interest" description="Disordered" evidence="2">
    <location>
        <begin position="162"/>
        <end position="192"/>
    </location>
</feature>
<feature type="compositionally biased region" description="Basic and acidic residues" evidence="2">
    <location>
        <begin position="922"/>
        <end position="936"/>
    </location>
</feature>
<gene>
    <name evidence="4" type="ORF">Tco_1030822</name>
</gene>
<dbReference type="InterPro" id="IPR036875">
    <property type="entry name" value="Znf_CCHC_sf"/>
</dbReference>
<dbReference type="InterPro" id="IPR013103">
    <property type="entry name" value="RVT_2"/>
</dbReference>
<dbReference type="SUPFAM" id="SSF56672">
    <property type="entry name" value="DNA/RNA polymerases"/>
    <property type="match status" value="1"/>
</dbReference>
<evidence type="ECO:0000259" key="3">
    <source>
        <dbReference type="Pfam" id="PF07727"/>
    </source>
</evidence>
<feature type="compositionally biased region" description="Polar residues" evidence="2">
    <location>
        <begin position="1299"/>
        <end position="1338"/>
    </location>
</feature>
<proteinExistence type="predicted"/>